<dbReference type="EMBL" id="CDMZ01003775">
    <property type="protein sequence ID" value="CEM47547.1"/>
    <property type="molecule type" value="Genomic_DNA"/>
</dbReference>
<dbReference type="SMART" id="SM00248">
    <property type="entry name" value="ANK"/>
    <property type="match status" value="5"/>
</dbReference>
<feature type="repeat" description="ANK" evidence="3">
    <location>
        <begin position="421"/>
        <end position="453"/>
    </location>
</feature>
<dbReference type="PhylomeDB" id="A0A0G4HT33"/>
<evidence type="ECO:0000256" key="3">
    <source>
        <dbReference type="PROSITE-ProRule" id="PRU00023"/>
    </source>
</evidence>
<dbReference type="PROSITE" id="PS50297">
    <property type="entry name" value="ANK_REP_REGION"/>
    <property type="match status" value="1"/>
</dbReference>
<evidence type="ECO:0000256" key="1">
    <source>
        <dbReference type="ARBA" id="ARBA00022737"/>
    </source>
</evidence>
<protein>
    <submittedName>
        <fullName evidence="4">Uncharacterized protein</fullName>
    </submittedName>
</protein>
<dbReference type="Pfam" id="PF13857">
    <property type="entry name" value="Ank_5"/>
    <property type="match status" value="1"/>
</dbReference>
<organism evidence="4">
    <name type="scientific">Chromera velia CCMP2878</name>
    <dbReference type="NCBI Taxonomy" id="1169474"/>
    <lineage>
        <taxon>Eukaryota</taxon>
        <taxon>Sar</taxon>
        <taxon>Alveolata</taxon>
        <taxon>Colpodellida</taxon>
        <taxon>Chromeraceae</taxon>
        <taxon>Chromera</taxon>
    </lineage>
</organism>
<dbReference type="GO" id="GO:0085020">
    <property type="term" value="P:protein K6-linked ubiquitination"/>
    <property type="evidence" value="ECO:0007669"/>
    <property type="project" value="TreeGrafter"/>
</dbReference>
<keyword evidence="2 3" id="KW-0040">ANK repeat</keyword>
<name>A0A0G4HT33_9ALVE</name>
<evidence type="ECO:0000256" key="2">
    <source>
        <dbReference type="ARBA" id="ARBA00023043"/>
    </source>
</evidence>
<accession>A0A0G4HT33</accession>
<dbReference type="VEuPathDB" id="CryptoDB:Cvel_31279"/>
<sequence length="479" mass="52500">MEETAFPAPPTVEAYLERLKALRDSVLAHFDRQIELVENALHGHGERESTAAAAAAAAHVRRVCYKDVSVLTALEVTNREFSKSVRGQLGEVISRHAKIDVGLLFELGIGGRILREFRPVSPETTQDALSNFVSGASNGDDFRLCLKAGADVNGLFEGQTALIRAVCANHMEAFQMILEDVADLKAKAGEVPEGLDVEGVVAGDTVVIVACRLRRWGMVRSLIVEGANVDAVGADGKKALQVACEAAENELDPELHNTPWREYKLHYDPQNGDPAVRSAVSEVLKDLLTKTSDLAKLKISARSAFHKESLVSFLSWHEFEELLLFSLSRGVDINATDEFNCTPLMNVVLRSRPHYVQTLIDNGALPSVNHQDQLHESALSYAVTRVTETRQGGIWPAWPAAWTVLEILVDGGADLNIQGAGGETVLHQAVRWGQMEVVQFLVERGADLHVEDVDGETPYDFAVGLRRPPQMLAPDWHRS</sequence>
<dbReference type="SUPFAM" id="SSF48403">
    <property type="entry name" value="Ankyrin repeat"/>
    <property type="match status" value="1"/>
</dbReference>
<dbReference type="InterPro" id="IPR002110">
    <property type="entry name" value="Ankyrin_rpt"/>
</dbReference>
<reference evidence="4" key="1">
    <citation type="submission" date="2014-11" db="EMBL/GenBank/DDBJ databases">
        <authorList>
            <person name="Otto D Thomas"/>
            <person name="Naeem Raeece"/>
        </authorList>
    </citation>
    <scope>NUCLEOTIDE SEQUENCE</scope>
</reference>
<dbReference type="AlphaFoldDB" id="A0A0G4HT33"/>
<evidence type="ECO:0000313" key="4">
    <source>
        <dbReference type="EMBL" id="CEM47547.1"/>
    </source>
</evidence>
<dbReference type="PANTHER" id="PTHR24171">
    <property type="entry name" value="ANKYRIN REPEAT DOMAIN-CONTAINING PROTEIN 39-RELATED"/>
    <property type="match status" value="1"/>
</dbReference>
<dbReference type="InterPro" id="IPR036770">
    <property type="entry name" value="Ankyrin_rpt-contain_sf"/>
</dbReference>
<dbReference type="GO" id="GO:0004842">
    <property type="term" value="F:ubiquitin-protein transferase activity"/>
    <property type="evidence" value="ECO:0007669"/>
    <property type="project" value="TreeGrafter"/>
</dbReference>
<gene>
    <name evidence="4" type="ORF">Cvel_31279</name>
</gene>
<keyword evidence="1" id="KW-0677">Repeat</keyword>
<proteinExistence type="predicted"/>
<dbReference type="PANTHER" id="PTHR24171:SF8">
    <property type="entry name" value="BRCA1-ASSOCIATED RING DOMAIN PROTEIN 1"/>
    <property type="match status" value="1"/>
</dbReference>
<dbReference type="Gene3D" id="1.25.40.20">
    <property type="entry name" value="Ankyrin repeat-containing domain"/>
    <property type="match status" value="2"/>
</dbReference>
<dbReference type="PROSITE" id="PS50088">
    <property type="entry name" value="ANK_REPEAT"/>
    <property type="match status" value="1"/>
</dbReference>